<dbReference type="AlphaFoldDB" id="A0AAV4EW35"/>
<keyword evidence="3" id="KW-1185">Reference proteome</keyword>
<protein>
    <submittedName>
        <fullName evidence="2">Uncharacterized protein</fullName>
    </submittedName>
</protein>
<evidence type="ECO:0000313" key="2">
    <source>
        <dbReference type="EMBL" id="GFR64550.1"/>
    </source>
</evidence>
<accession>A0AAV4EW35</accession>
<feature type="region of interest" description="Disordered" evidence="1">
    <location>
        <begin position="58"/>
        <end position="78"/>
    </location>
</feature>
<name>A0AAV4EW35_9GAST</name>
<dbReference type="Proteomes" id="UP000762676">
    <property type="component" value="Unassembled WGS sequence"/>
</dbReference>
<feature type="region of interest" description="Disordered" evidence="1">
    <location>
        <begin position="1"/>
        <end position="38"/>
    </location>
</feature>
<reference evidence="2 3" key="1">
    <citation type="journal article" date="2021" name="Elife">
        <title>Chloroplast acquisition without the gene transfer in kleptoplastic sea slugs, Plakobranchus ocellatus.</title>
        <authorList>
            <person name="Maeda T."/>
            <person name="Takahashi S."/>
            <person name="Yoshida T."/>
            <person name="Shimamura S."/>
            <person name="Takaki Y."/>
            <person name="Nagai Y."/>
            <person name="Toyoda A."/>
            <person name="Suzuki Y."/>
            <person name="Arimoto A."/>
            <person name="Ishii H."/>
            <person name="Satoh N."/>
            <person name="Nishiyama T."/>
            <person name="Hasebe M."/>
            <person name="Maruyama T."/>
            <person name="Minagawa J."/>
            <person name="Obokata J."/>
            <person name="Shigenobu S."/>
        </authorList>
    </citation>
    <scope>NUCLEOTIDE SEQUENCE [LARGE SCALE GENOMIC DNA]</scope>
</reference>
<evidence type="ECO:0000313" key="3">
    <source>
        <dbReference type="Proteomes" id="UP000762676"/>
    </source>
</evidence>
<feature type="compositionally biased region" description="Polar residues" evidence="1">
    <location>
        <begin position="10"/>
        <end position="31"/>
    </location>
</feature>
<proteinExistence type="predicted"/>
<evidence type="ECO:0000256" key="1">
    <source>
        <dbReference type="SAM" id="MobiDB-lite"/>
    </source>
</evidence>
<organism evidence="2 3">
    <name type="scientific">Elysia marginata</name>
    <dbReference type="NCBI Taxonomy" id="1093978"/>
    <lineage>
        <taxon>Eukaryota</taxon>
        <taxon>Metazoa</taxon>
        <taxon>Spiralia</taxon>
        <taxon>Lophotrochozoa</taxon>
        <taxon>Mollusca</taxon>
        <taxon>Gastropoda</taxon>
        <taxon>Heterobranchia</taxon>
        <taxon>Euthyneura</taxon>
        <taxon>Panpulmonata</taxon>
        <taxon>Sacoglossa</taxon>
        <taxon>Placobranchoidea</taxon>
        <taxon>Plakobranchidae</taxon>
        <taxon>Elysia</taxon>
    </lineage>
</organism>
<dbReference type="EMBL" id="BMAT01007449">
    <property type="protein sequence ID" value="GFR64550.1"/>
    <property type="molecule type" value="Genomic_DNA"/>
</dbReference>
<gene>
    <name evidence="2" type="ORF">ElyMa_003634100</name>
</gene>
<sequence>MRKSMYLENPNRTTDTASVDLNRQTPLASTSTDRHRLRRPQQIDIACVYLKPLRPNVTPLQQRHRDSQTPDLRMTSEPTRAAAIIV</sequence>
<comment type="caution">
    <text evidence="2">The sequence shown here is derived from an EMBL/GenBank/DDBJ whole genome shotgun (WGS) entry which is preliminary data.</text>
</comment>